<dbReference type="SUPFAM" id="SSF52172">
    <property type="entry name" value="CheY-like"/>
    <property type="match status" value="1"/>
</dbReference>
<dbReference type="Proteomes" id="UP000292118">
    <property type="component" value="Chromosome"/>
</dbReference>
<dbReference type="InterPro" id="IPR000792">
    <property type="entry name" value="Tscrpt_reg_LuxR_C"/>
</dbReference>
<gene>
    <name evidence="8" type="ORF">ET471_06650</name>
</gene>
<keyword evidence="3" id="KW-0238">DNA-binding</keyword>
<proteinExistence type="predicted"/>
<dbReference type="InterPro" id="IPR011006">
    <property type="entry name" value="CheY-like_superfamily"/>
</dbReference>
<feature type="modified residue" description="4-aspartylphosphate" evidence="5">
    <location>
        <position position="52"/>
    </location>
</feature>
<keyword evidence="1 5" id="KW-0597">Phosphoprotein</keyword>
<dbReference type="PROSITE" id="PS00622">
    <property type="entry name" value="HTH_LUXR_1"/>
    <property type="match status" value="1"/>
</dbReference>
<dbReference type="OrthoDB" id="9808843at2"/>
<evidence type="ECO:0000256" key="2">
    <source>
        <dbReference type="ARBA" id="ARBA00023015"/>
    </source>
</evidence>
<dbReference type="RefSeq" id="WP_129187150.1">
    <property type="nucleotide sequence ID" value="NZ_CP035493.1"/>
</dbReference>
<evidence type="ECO:0000313" key="8">
    <source>
        <dbReference type="EMBL" id="QAY69760.1"/>
    </source>
</evidence>
<dbReference type="CDD" id="cd17535">
    <property type="entry name" value="REC_NarL-like"/>
    <property type="match status" value="1"/>
</dbReference>
<feature type="domain" description="Response regulatory" evidence="7">
    <location>
        <begin position="2"/>
        <end position="123"/>
    </location>
</feature>
<accession>A0A4P6F1S8</accession>
<keyword evidence="2" id="KW-0805">Transcription regulation</keyword>
<evidence type="ECO:0000313" key="9">
    <source>
        <dbReference type="Proteomes" id="UP000292118"/>
    </source>
</evidence>
<sequence length="223" mass="24196">MRVVVADDNHLLRAGLVELLRRADFEVVGEAGDADAVVRSVREHRPDVALIDIRMPPTHTLEGLECARAIRAEHGFAVGILLLSQYVEARHAADLLGNGARGVGYLLKDRVLDPAELVEAIRRVGRGGTAIDSHVIEQLLRRRADDDALSALAPRERDVLAAMAEGRSNVSIASTLYLSPKTVEGITSRVFRKLGLPETADDHRRVLAVLSYLRAVASGYDGA</sequence>
<dbReference type="PANTHER" id="PTHR43214:SF24">
    <property type="entry name" value="TRANSCRIPTIONAL REGULATORY PROTEIN NARL-RELATED"/>
    <property type="match status" value="1"/>
</dbReference>
<dbReference type="InterPro" id="IPR001789">
    <property type="entry name" value="Sig_transdc_resp-reg_receiver"/>
</dbReference>
<keyword evidence="4" id="KW-0804">Transcription</keyword>
<dbReference type="Gene3D" id="3.40.50.2300">
    <property type="match status" value="1"/>
</dbReference>
<evidence type="ECO:0000256" key="5">
    <source>
        <dbReference type="PROSITE-ProRule" id="PRU00169"/>
    </source>
</evidence>
<dbReference type="PROSITE" id="PS50043">
    <property type="entry name" value="HTH_LUXR_2"/>
    <property type="match status" value="1"/>
</dbReference>
<name>A0A4P6F1S8_9MICO</name>
<protein>
    <submittedName>
        <fullName evidence="8">Response regulator transcription factor</fullName>
    </submittedName>
</protein>
<dbReference type="InterPro" id="IPR016032">
    <property type="entry name" value="Sig_transdc_resp-reg_C-effctor"/>
</dbReference>
<evidence type="ECO:0000259" key="7">
    <source>
        <dbReference type="PROSITE" id="PS50110"/>
    </source>
</evidence>
<dbReference type="PROSITE" id="PS50110">
    <property type="entry name" value="RESPONSE_REGULATORY"/>
    <property type="match status" value="1"/>
</dbReference>
<evidence type="ECO:0000259" key="6">
    <source>
        <dbReference type="PROSITE" id="PS50043"/>
    </source>
</evidence>
<dbReference type="AlphaFoldDB" id="A0A4P6F1S8"/>
<dbReference type="GO" id="GO:0000160">
    <property type="term" value="P:phosphorelay signal transduction system"/>
    <property type="evidence" value="ECO:0007669"/>
    <property type="project" value="InterPro"/>
</dbReference>
<dbReference type="SMART" id="SM00421">
    <property type="entry name" value="HTH_LUXR"/>
    <property type="match status" value="1"/>
</dbReference>
<dbReference type="PANTHER" id="PTHR43214">
    <property type="entry name" value="TWO-COMPONENT RESPONSE REGULATOR"/>
    <property type="match status" value="1"/>
</dbReference>
<dbReference type="InterPro" id="IPR058245">
    <property type="entry name" value="NreC/VraR/RcsB-like_REC"/>
</dbReference>
<dbReference type="SUPFAM" id="SSF46894">
    <property type="entry name" value="C-terminal effector domain of the bipartite response regulators"/>
    <property type="match status" value="1"/>
</dbReference>
<dbReference type="SMART" id="SM00448">
    <property type="entry name" value="REC"/>
    <property type="match status" value="1"/>
</dbReference>
<dbReference type="GO" id="GO:0006355">
    <property type="term" value="P:regulation of DNA-templated transcription"/>
    <property type="evidence" value="ECO:0007669"/>
    <property type="project" value="InterPro"/>
</dbReference>
<dbReference type="GO" id="GO:0003677">
    <property type="term" value="F:DNA binding"/>
    <property type="evidence" value="ECO:0007669"/>
    <property type="project" value="UniProtKB-KW"/>
</dbReference>
<dbReference type="Pfam" id="PF00196">
    <property type="entry name" value="GerE"/>
    <property type="match status" value="1"/>
</dbReference>
<keyword evidence="9" id="KW-1185">Reference proteome</keyword>
<dbReference type="InterPro" id="IPR039420">
    <property type="entry name" value="WalR-like"/>
</dbReference>
<organism evidence="8 9">
    <name type="scientific">Xylanimonas protaetiae</name>
    <dbReference type="NCBI Taxonomy" id="2509457"/>
    <lineage>
        <taxon>Bacteria</taxon>
        <taxon>Bacillati</taxon>
        <taxon>Actinomycetota</taxon>
        <taxon>Actinomycetes</taxon>
        <taxon>Micrococcales</taxon>
        <taxon>Promicromonosporaceae</taxon>
        <taxon>Xylanimonas</taxon>
    </lineage>
</organism>
<evidence type="ECO:0000256" key="3">
    <source>
        <dbReference type="ARBA" id="ARBA00023125"/>
    </source>
</evidence>
<feature type="domain" description="HTH luxR-type" evidence="6">
    <location>
        <begin position="145"/>
        <end position="210"/>
    </location>
</feature>
<dbReference type="Pfam" id="PF00072">
    <property type="entry name" value="Response_reg"/>
    <property type="match status" value="1"/>
</dbReference>
<evidence type="ECO:0000256" key="1">
    <source>
        <dbReference type="ARBA" id="ARBA00022553"/>
    </source>
</evidence>
<reference evidence="8 9" key="1">
    <citation type="submission" date="2019-01" db="EMBL/GenBank/DDBJ databases">
        <title>Genome sequencing of strain FW10M-9.</title>
        <authorList>
            <person name="Heo J."/>
            <person name="Kim S.-J."/>
            <person name="Kim J.-S."/>
            <person name="Hong S.-B."/>
            <person name="Kwon S.-W."/>
        </authorList>
    </citation>
    <scope>NUCLEOTIDE SEQUENCE [LARGE SCALE GENOMIC DNA]</scope>
    <source>
        <strain evidence="8 9">FW10M-9</strain>
    </source>
</reference>
<dbReference type="EMBL" id="CP035493">
    <property type="protein sequence ID" value="QAY69760.1"/>
    <property type="molecule type" value="Genomic_DNA"/>
</dbReference>
<dbReference type="PRINTS" id="PR00038">
    <property type="entry name" value="HTHLUXR"/>
</dbReference>
<dbReference type="KEGG" id="xya:ET471_06650"/>
<evidence type="ECO:0000256" key="4">
    <source>
        <dbReference type="ARBA" id="ARBA00023163"/>
    </source>
</evidence>